<proteinExistence type="predicted"/>
<sequence length="71" mass="7805">MQNALSPSFRASVCVSRIPMCALSFSAPLFLCAAPKILKTSRATKSLIHHNSVHFYAREVILPPFECSLQA</sequence>
<dbReference type="EMBL" id="PDUG01000005">
    <property type="protein sequence ID" value="PIC24530.1"/>
    <property type="molecule type" value="Genomic_DNA"/>
</dbReference>
<comment type="caution">
    <text evidence="1">The sequence shown here is derived from an EMBL/GenBank/DDBJ whole genome shotgun (WGS) entry which is preliminary data.</text>
</comment>
<organism evidence="1 2">
    <name type="scientific">Caenorhabditis nigoni</name>
    <dbReference type="NCBI Taxonomy" id="1611254"/>
    <lineage>
        <taxon>Eukaryota</taxon>
        <taxon>Metazoa</taxon>
        <taxon>Ecdysozoa</taxon>
        <taxon>Nematoda</taxon>
        <taxon>Chromadorea</taxon>
        <taxon>Rhabditida</taxon>
        <taxon>Rhabditina</taxon>
        <taxon>Rhabditomorpha</taxon>
        <taxon>Rhabditoidea</taxon>
        <taxon>Rhabditidae</taxon>
        <taxon>Peloderinae</taxon>
        <taxon>Caenorhabditis</taxon>
    </lineage>
</organism>
<dbReference type="AlphaFoldDB" id="A0A2G5TB89"/>
<keyword evidence="2" id="KW-1185">Reference proteome</keyword>
<protein>
    <submittedName>
        <fullName evidence="1">Uncharacterized protein</fullName>
    </submittedName>
</protein>
<evidence type="ECO:0000313" key="2">
    <source>
        <dbReference type="Proteomes" id="UP000230233"/>
    </source>
</evidence>
<dbReference type="Proteomes" id="UP000230233">
    <property type="component" value="Chromosome V"/>
</dbReference>
<accession>A0A2G5TB89</accession>
<name>A0A2G5TB89_9PELO</name>
<reference evidence="2" key="1">
    <citation type="submission" date="2017-10" db="EMBL/GenBank/DDBJ databases">
        <title>Rapid genome shrinkage in a self-fertile nematode reveals novel sperm competition proteins.</title>
        <authorList>
            <person name="Yin D."/>
            <person name="Schwarz E.M."/>
            <person name="Thomas C.G."/>
            <person name="Felde R.L."/>
            <person name="Korf I.F."/>
            <person name="Cutter A.D."/>
            <person name="Schartner C.M."/>
            <person name="Ralston E.J."/>
            <person name="Meyer B.J."/>
            <person name="Haag E.S."/>
        </authorList>
    </citation>
    <scope>NUCLEOTIDE SEQUENCE [LARGE SCALE GENOMIC DNA]</scope>
    <source>
        <strain evidence="2">JU1422</strain>
    </source>
</reference>
<gene>
    <name evidence="1" type="primary">Cnig_chr_V.g17835</name>
    <name evidence="1" type="ORF">B9Z55_017835</name>
</gene>
<evidence type="ECO:0000313" key="1">
    <source>
        <dbReference type="EMBL" id="PIC24530.1"/>
    </source>
</evidence>